<keyword evidence="1" id="KW-0472">Membrane</keyword>
<comment type="caution">
    <text evidence="2">The sequence shown here is derived from an EMBL/GenBank/DDBJ whole genome shotgun (WGS) entry which is preliminary data.</text>
</comment>
<evidence type="ECO:0000313" key="2">
    <source>
        <dbReference type="EMBL" id="KAL1881139.1"/>
    </source>
</evidence>
<evidence type="ECO:0000313" key="3">
    <source>
        <dbReference type="Proteomes" id="UP001586593"/>
    </source>
</evidence>
<sequence length="152" mass="16570">MPTRQRSGSRPSTLLTLLTPREWAGAWGRSPMIGNRSSTPLYLRRTAYVGEPVSIVVPLPTTGKHQVGALSCRGPTFFPCPSRKKITASCCDGCAPLVGVIIDKYLASNCIHDKKAKSRDGKWATSCRNVFLFCVAFPANSCIFFPFSVTLT</sequence>
<keyword evidence="1" id="KW-1133">Transmembrane helix</keyword>
<dbReference type="EMBL" id="JAZHXJ010000026">
    <property type="protein sequence ID" value="KAL1881139.1"/>
    <property type="molecule type" value="Genomic_DNA"/>
</dbReference>
<dbReference type="Proteomes" id="UP001586593">
    <property type="component" value="Unassembled WGS sequence"/>
</dbReference>
<reference evidence="2 3" key="1">
    <citation type="journal article" date="2024" name="Commun. Biol.">
        <title>Comparative genomic analysis of thermophilic fungi reveals convergent evolutionary adaptations and gene losses.</title>
        <authorList>
            <person name="Steindorff A.S."/>
            <person name="Aguilar-Pontes M.V."/>
            <person name="Robinson A.J."/>
            <person name="Andreopoulos B."/>
            <person name="LaButti K."/>
            <person name="Kuo A."/>
            <person name="Mondo S."/>
            <person name="Riley R."/>
            <person name="Otillar R."/>
            <person name="Haridas S."/>
            <person name="Lipzen A."/>
            <person name="Grimwood J."/>
            <person name="Schmutz J."/>
            <person name="Clum A."/>
            <person name="Reid I.D."/>
            <person name="Moisan M.C."/>
            <person name="Butler G."/>
            <person name="Nguyen T.T.M."/>
            <person name="Dewar K."/>
            <person name="Conant G."/>
            <person name="Drula E."/>
            <person name="Henrissat B."/>
            <person name="Hansel C."/>
            <person name="Singer S."/>
            <person name="Hutchinson M.I."/>
            <person name="de Vries R.P."/>
            <person name="Natvig D.O."/>
            <person name="Powell A.J."/>
            <person name="Tsang A."/>
            <person name="Grigoriev I.V."/>
        </authorList>
    </citation>
    <scope>NUCLEOTIDE SEQUENCE [LARGE SCALE GENOMIC DNA]</scope>
    <source>
        <strain evidence="2 3">ATCC 24622</strain>
    </source>
</reference>
<keyword evidence="3" id="KW-1185">Reference proteome</keyword>
<proteinExistence type="predicted"/>
<gene>
    <name evidence="2" type="ORF">VTK73DRAFT_4586</name>
</gene>
<organism evidence="2 3">
    <name type="scientific">Phialemonium thermophilum</name>
    <dbReference type="NCBI Taxonomy" id="223376"/>
    <lineage>
        <taxon>Eukaryota</taxon>
        <taxon>Fungi</taxon>
        <taxon>Dikarya</taxon>
        <taxon>Ascomycota</taxon>
        <taxon>Pezizomycotina</taxon>
        <taxon>Sordariomycetes</taxon>
        <taxon>Sordariomycetidae</taxon>
        <taxon>Cephalothecales</taxon>
        <taxon>Cephalothecaceae</taxon>
        <taxon>Phialemonium</taxon>
    </lineage>
</organism>
<feature type="transmembrane region" description="Helical" evidence="1">
    <location>
        <begin position="129"/>
        <end position="149"/>
    </location>
</feature>
<protein>
    <submittedName>
        <fullName evidence="2">Uncharacterized protein</fullName>
    </submittedName>
</protein>
<name>A0ABR3XYV2_9PEZI</name>
<accession>A0ABR3XYV2</accession>
<keyword evidence="1" id="KW-0812">Transmembrane</keyword>
<evidence type="ECO:0000256" key="1">
    <source>
        <dbReference type="SAM" id="Phobius"/>
    </source>
</evidence>